<evidence type="ECO:0000313" key="7">
    <source>
        <dbReference type="Proteomes" id="UP000823598"/>
    </source>
</evidence>
<gene>
    <name evidence="6" type="primary">bamD</name>
    <name evidence="6" type="ORF">IAB88_00330</name>
</gene>
<evidence type="ECO:0000313" key="6">
    <source>
        <dbReference type="EMBL" id="MBO8475422.1"/>
    </source>
</evidence>
<dbReference type="SUPFAM" id="SSF48452">
    <property type="entry name" value="TPR-like"/>
    <property type="match status" value="1"/>
</dbReference>
<comment type="caution">
    <text evidence="6">The sequence shown here is derived from an EMBL/GenBank/DDBJ whole genome shotgun (WGS) entry which is preliminary data.</text>
</comment>
<proteinExistence type="predicted"/>
<evidence type="ECO:0000256" key="3">
    <source>
        <dbReference type="ARBA" id="ARBA00023237"/>
    </source>
</evidence>
<dbReference type="AlphaFoldDB" id="A0A9D9INB6"/>
<reference evidence="6" key="1">
    <citation type="submission" date="2020-10" db="EMBL/GenBank/DDBJ databases">
        <authorList>
            <person name="Gilroy R."/>
        </authorList>
    </citation>
    <scope>NUCLEOTIDE SEQUENCE</scope>
    <source>
        <strain evidence="6">6919</strain>
    </source>
</reference>
<sequence>MRKNILIILALTVILTSCGEYNKVLKSGDANYKFEFAKKAFEERKYVQAATLLEDVVKVLKGTDKAEESLYLLGLSYYENKDYQTASSYFKTYYTHYPKGKYTELARFYSGYGCYLDSPEPQLDQTETYKAIEELQKFLDYHPQSDKAPIAQNAIFELQDKLVQKEIDNAQLYYNLGNYLGNNYNSAVIVATNALKNYPYTKHKEQLQMIILKSKFQEAYQSVEERKEERFRSVIDEYYSFINDYPDGKYRKEADNIYKIAERYVKD</sequence>
<evidence type="ECO:0000259" key="5">
    <source>
        <dbReference type="Pfam" id="PF13525"/>
    </source>
</evidence>
<keyword evidence="3" id="KW-0998">Cell outer membrane</keyword>
<dbReference type="EMBL" id="JADIMC010000007">
    <property type="protein sequence ID" value="MBO8475422.1"/>
    <property type="molecule type" value="Genomic_DNA"/>
</dbReference>
<keyword evidence="1" id="KW-0732">Signal</keyword>
<name>A0A9D9INB6_9BACT</name>
<dbReference type="InterPro" id="IPR017689">
    <property type="entry name" value="BamD"/>
</dbReference>
<keyword evidence="4" id="KW-0802">TPR repeat</keyword>
<evidence type="ECO:0000256" key="2">
    <source>
        <dbReference type="ARBA" id="ARBA00023136"/>
    </source>
</evidence>
<organism evidence="6 7">
    <name type="scientific">Candidatus Limisoma faecipullorum</name>
    <dbReference type="NCBI Taxonomy" id="2840854"/>
    <lineage>
        <taxon>Bacteria</taxon>
        <taxon>Pseudomonadati</taxon>
        <taxon>Bacteroidota</taxon>
        <taxon>Bacteroidia</taxon>
        <taxon>Bacteroidales</taxon>
        <taxon>Candidatus Limisoma</taxon>
    </lineage>
</organism>
<dbReference type="NCBIfam" id="TIGR03302">
    <property type="entry name" value="OM_YfiO"/>
    <property type="match status" value="1"/>
</dbReference>
<feature type="repeat" description="TPR" evidence="4">
    <location>
        <begin position="67"/>
        <end position="100"/>
    </location>
</feature>
<accession>A0A9D9INB6</accession>
<dbReference type="PROSITE" id="PS51257">
    <property type="entry name" value="PROKAR_LIPOPROTEIN"/>
    <property type="match status" value="1"/>
</dbReference>
<dbReference type="Pfam" id="PF13525">
    <property type="entry name" value="YfiO"/>
    <property type="match status" value="1"/>
</dbReference>
<dbReference type="Proteomes" id="UP000823598">
    <property type="component" value="Unassembled WGS sequence"/>
</dbReference>
<dbReference type="InterPro" id="IPR039565">
    <property type="entry name" value="BamD-like"/>
</dbReference>
<dbReference type="InterPro" id="IPR019734">
    <property type="entry name" value="TPR_rpt"/>
</dbReference>
<protein>
    <submittedName>
        <fullName evidence="6">Outer membrane protein assembly factor BamD</fullName>
    </submittedName>
</protein>
<dbReference type="Gene3D" id="1.25.40.10">
    <property type="entry name" value="Tetratricopeptide repeat domain"/>
    <property type="match status" value="1"/>
</dbReference>
<keyword evidence="2" id="KW-0472">Membrane</keyword>
<feature type="domain" description="Outer membrane lipoprotein BamD-like" evidence="5">
    <location>
        <begin position="32"/>
        <end position="209"/>
    </location>
</feature>
<evidence type="ECO:0000256" key="4">
    <source>
        <dbReference type="PROSITE-ProRule" id="PRU00339"/>
    </source>
</evidence>
<dbReference type="InterPro" id="IPR011990">
    <property type="entry name" value="TPR-like_helical_dom_sf"/>
</dbReference>
<dbReference type="PROSITE" id="PS50005">
    <property type="entry name" value="TPR"/>
    <property type="match status" value="1"/>
</dbReference>
<reference evidence="6" key="2">
    <citation type="journal article" date="2021" name="PeerJ">
        <title>Extensive microbial diversity within the chicken gut microbiome revealed by metagenomics and culture.</title>
        <authorList>
            <person name="Gilroy R."/>
            <person name="Ravi A."/>
            <person name="Getino M."/>
            <person name="Pursley I."/>
            <person name="Horton D.L."/>
            <person name="Alikhan N.F."/>
            <person name="Baker D."/>
            <person name="Gharbi K."/>
            <person name="Hall N."/>
            <person name="Watson M."/>
            <person name="Adriaenssens E.M."/>
            <person name="Foster-Nyarko E."/>
            <person name="Jarju S."/>
            <person name="Secka A."/>
            <person name="Antonio M."/>
            <person name="Oren A."/>
            <person name="Chaudhuri R.R."/>
            <person name="La Ragione R."/>
            <person name="Hildebrand F."/>
            <person name="Pallen M.J."/>
        </authorList>
    </citation>
    <scope>NUCLEOTIDE SEQUENCE</scope>
    <source>
        <strain evidence="6">6919</strain>
    </source>
</reference>
<evidence type="ECO:0000256" key="1">
    <source>
        <dbReference type="ARBA" id="ARBA00022729"/>
    </source>
</evidence>